<feature type="signal peptide" evidence="1">
    <location>
        <begin position="1"/>
        <end position="19"/>
    </location>
</feature>
<reference evidence="2" key="1">
    <citation type="submission" date="2018-01" db="EMBL/GenBank/DDBJ databases">
        <title>An insight into the sialome of Amazonian anophelines.</title>
        <authorList>
            <person name="Ribeiro J.M."/>
            <person name="Scarpassa V."/>
            <person name="Calvo E."/>
        </authorList>
    </citation>
    <scope>NUCLEOTIDE SEQUENCE</scope>
    <source>
        <tissue evidence="2">Salivary glands</tissue>
    </source>
</reference>
<dbReference type="AlphaFoldDB" id="A0A2M4CF50"/>
<dbReference type="EMBL" id="GGFJ01014825">
    <property type="protein sequence ID" value="MBW63966.1"/>
    <property type="molecule type" value="Transcribed_RNA"/>
</dbReference>
<evidence type="ECO:0000313" key="2">
    <source>
        <dbReference type="EMBL" id="MBW63966.1"/>
    </source>
</evidence>
<keyword evidence="1" id="KW-0732">Signal</keyword>
<sequence>MLSCFLCLVVYVVRSGLLALTHRGLIPRVYVAESPRVEMMSSRSSKIAMSLDEFGSVQRANGCGKWS</sequence>
<proteinExistence type="predicted"/>
<protein>
    <submittedName>
        <fullName evidence="2">Putative secreted protein</fullName>
    </submittedName>
</protein>
<organism evidence="2">
    <name type="scientific">Anopheles marajoara</name>
    <dbReference type="NCBI Taxonomy" id="58244"/>
    <lineage>
        <taxon>Eukaryota</taxon>
        <taxon>Metazoa</taxon>
        <taxon>Ecdysozoa</taxon>
        <taxon>Arthropoda</taxon>
        <taxon>Hexapoda</taxon>
        <taxon>Insecta</taxon>
        <taxon>Pterygota</taxon>
        <taxon>Neoptera</taxon>
        <taxon>Endopterygota</taxon>
        <taxon>Diptera</taxon>
        <taxon>Nematocera</taxon>
        <taxon>Culicoidea</taxon>
        <taxon>Culicidae</taxon>
        <taxon>Anophelinae</taxon>
        <taxon>Anopheles</taxon>
    </lineage>
</organism>
<name>A0A2M4CF50_9DIPT</name>
<accession>A0A2M4CF50</accession>
<evidence type="ECO:0000256" key="1">
    <source>
        <dbReference type="SAM" id="SignalP"/>
    </source>
</evidence>
<feature type="chain" id="PRO_5014733915" evidence="1">
    <location>
        <begin position="20"/>
        <end position="67"/>
    </location>
</feature>